<dbReference type="RefSeq" id="WP_125014627.1">
    <property type="nucleotide sequence ID" value="NZ_QWEZ01000001.1"/>
</dbReference>
<dbReference type="Gene3D" id="6.10.250.690">
    <property type="match status" value="1"/>
</dbReference>
<reference evidence="10 11" key="1">
    <citation type="submission" date="2018-08" db="EMBL/GenBank/DDBJ databases">
        <authorList>
            <person name="Khan S.A."/>
        </authorList>
    </citation>
    <scope>NUCLEOTIDE SEQUENCE [LARGE SCALE GENOMIC DNA]</scope>
    <source>
        <strain evidence="10 11">GTF-13</strain>
    </source>
</reference>
<dbReference type="PANTHER" id="PTHR48111:SF67">
    <property type="entry name" value="TRANSCRIPTIONAL REGULATORY PROTEIN TCTD"/>
    <property type="match status" value="1"/>
</dbReference>
<dbReference type="PROSITE" id="PS51755">
    <property type="entry name" value="OMPR_PHOB"/>
    <property type="match status" value="1"/>
</dbReference>
<dbReference type="CDD" id="cd00383">
    <property type="entry name" value="trans_reg_C"/>
    <property type="match status" value="1"/>
</dbReference>
<keyword evidence="5" id="KW-0804">Transcription</keyword>
<dbReference type="InterPro" id="IPR001789">
    <property type="entry name" value="Sig_transdc_resp-reg_receiver"/>
</dbReference>
<feature type="domain" description="Response regulatory" evidence="8">
    <location>
        <begin position="2"/>
        <end position="116"/>
    </location>
</feature>
<keyword evidence="11" id="KW-1185">Reference proteome</keyword>
<dbReference type="PROSITE" id="PS50110">
    <property type="entry name" value="RESPONSE_REGULATORY"/>
    <property type="match status" value="1"/>
</dbReference>
<dbReference type="InterPro" id="IPR036388">
    <property type="entry name" value="WH-like_DNA-bd_sf"/>
</dbReference>
<evidence type="ECO:0000256" key="3">
    <source>
        <dbReference type="ARBA" id="ARBA00023015"/>
    </source>
</evidence>
<dbReference type="GO" id="GO:0005829">
    <property type="term" value="C:cytosol"/>
    <property type="evidence" value="ECO:0007669"/>
    <property type="project" value="TreeGrafter"/>
</dbReference>
<feature type="modified residue" description="4-aspartylphosphate" evidence="6">
    <location>
        <position position="51"/>
    </location>
</feature>
<dbReference type="InterPro" id="IPR001867">
    <property type="entry name" value="OmpR/PhoB-type_DNA-bd"/>
</dbReference>
<dbReference type="AlphaFoldDB" id="A0A3P3VN69"/>
<evidence type="ECO:0000256" key="1">
    <source>
        <dbReference type="ARBA" id="ARBA00022553"/>
    </source>
</evidence>
<dbReference type="SMART" id="SM00448">
    <property type="entry name" value="REC"/>
    <property type="match status" value="1"/>
</dbReference>
<dbReference type="SUPFAM" id="SSF46894">
    <property type="entry name" value="C-terminal effector domain of the bipartite response regulators"/>
    <property type="match status" value="1"/>
</dbReference>
<dbReference type="Pfam" id="PF00486">
    <property type="entry name" value="Trans_reg_C"/>
    <property type="match status" value="1"/>
</dbReference>
<keyword evidence="3" id="KW-0805">Transcription regulation</keyword>
<dbReference type="CDD" id="cd17624">
    <property type="entry name" value="REC_OmpR_PmrA-like"/>
    <property type="match status" value="1"/>
</dbReference>
<dbReference type="GO" id="GO:0000156">
    <property type="term" value="F:phosphorelay response regulator activity"/>
    <property type="evidence" value="ECO:0007669"/>
    <property type="project" value="TreeGrafter"/>
</dbReference>
<dbReference type="InterPro" id="IPR016032">
    <property type="entry name" value="Sig_transdc_resp-reg_C-effctor"/>
</dbReference>
<dbReference type="InterPro" id="IPR011006">
    <property type="entry name" value="CheY-like_superfamily"/>
</dbReference>
<feature type="domain" description="OmpR/PhoB-type" evidence="9">
    <location>
        <begin position="124"/>
        <end position="220"/>
    </location>
</feature>
<evidence type="ECO:0000256" key="4">
    <source>
        <dbReference type="ARBA" id="ARBA00023125"/>
    </source>
</evidence>
<dbReference type="Gene3D" id="1.10.10.10">
    <property type="entry name" value="Winged helix-like DNA-binding domain superfamily/Winged helix DNA-binding domain"/>
    <property type="match status" value="1"/>
</dbReference>
<organism evidence="10 11">
    <name type="scientific">Aestuariirhabdus litorea</name>
    <dbReference type="NCBI Taxonomy" id="2528527"/>
    <lineage>
        <taxon>Bacteria</taxon>
        <taxon>Pseudomonadati</taxon>
        <taxon>Pseudomonadota</taxon>
        <taxon>Gammaproteobacteria</taxon>
        <taxon>Oceanospirillales</taxon>
        <taxon>Aestuariirhabdaceae</taxon>
        <taxon>Aestuariirhabdus</taxon>
    </lineage>
</organism>
<dbReference type="Pfam" id="PF00072">
    <property type="entry name" value="Response_reg"/>
    <property type="match status" value="1"/>
</dbReference>
<evidence type="ECO:0000259" key="8">
    <source>
        <dbReference type="PROSITE" id="PS50110"/>
    </source>
</evidence>
<keyword evidence="2" id="KW-0902">Two-component regulatory system</keyword>
<proteinExistence type="predicted"/>
<evidence type="ECO:0000256" key="6">
    <source>
        <dbReference type="PROSITE-ProRule" id="PRU00169"/>
    </source>
</evidence>
<dbReference type="EMBL" id="QWEZ01000001">
    <property type="protein sequence ID" value="RRJ84201.1"/>
    <property type="molecule type" value="Genomic_DNA"/>
</dbReference>
<reference evidence="10 11" key="2">
    <citation type="submission" date="2018-12" db="EMBL/GenBank/DDBJ databases">
        <title>Simiduia agarivorans gen. nov., sp. nov., a marine, agarolytic bacterium isolated from shallow coastal water from Keelung, Taiwan.</title>
        <authorList>
            <person name="Shieh W.Y."/>
        </authorList>
    </citation>
    <scope>NUCLEOTIDE SEQUENCE [LARGE SCALE GENOMIC DNA]</scope>
    <source>
        <strain evidence="10 11">GTF-13</strain>
    </source>
</reference>
<evidence type="ECO:0000256" key="2">
    <source>
        <dbReference type="ARBA" id="ARBA00023012"/>
    </source>
</evidence>
<dbReference type="PANTHER" id="PTHR48111">
    <property type="entry name" value="REGULATOR OF RPOS"/>
    <property type="match status" value="1"/>
</dbReference>
<dbReference type="SMART" id="SM00862">
    <property type="entry name" value="Trans_reg_C"/>
    <property type="match status" value="1"/>
</dbReference>
<dbReference type="FunFam" id="3.40.50.2300:FF:000002">
    <property type="entry name" value="DNA-binding response regulator PhoP"/>
    <property type="match status" value="1"/>
</dbReference>
<evidence type="ECO:0000313" key="10">
    <source>
        <dbReference type="EMBL" id="RRJ84201.1"/>
    </source>
</evidence>
<dbReference type="GO" id="GO:0032993">
    <property type="term" value="C:protein-DNA complex"/>
    <property type="evidence" value="ECO:0007669"/>
    <property type="project" value="TreeGrafter"/>
</dbReference>
<evidence type="ECO:0000313" key="11">
    <source>
        <dbReference type="Proteomes" id="UP000280792"/>
    </source>
</evidence>
<sequence>MRILLVEDNEPLAEATQEYFRDQGHPLDWCGSAESAEGLLAHQGFDLLILDINLPGKSGFQLLQQLRSRGDSVPVLVLTARAEVDDRVSALDLGADDYLVKPFDFRELIARCRALLRRQQGVSSSELVCGNLVYNSATSSLRIGSEAVELRLRESQLLELFLGSLDRILTKEHIANQLYRFDEAYTPNAVEQTLTRLRKKLQGSVLHIKTVRGLGYLAHVDD</sequence>
<dbReference type="SUPFAM" id="SSF52172">
    <property type="entry name" value="CheY-like"/>
    <property type="match status" value="1"/>
</dbReference>
<dbReference type="Proteomes" id="UP000280792">
    <property type="component" value="Unassembled WGS sequence"/>
</dbReference>
<keyword evidence="1 6" id="KW-0597">Phosphoprotein</keyword>
<evidence type="ECO:0000256" key="7">
    <source>
        <dbReference type="PROSITE-ProRule" id="PRU01091"/>
    </source>
</evidence>
<dbReference type="InterPro" id="IPR039420">
    <property type="entry name" value="WalR-like"/>
</dbReference>
<keyword evidence="4 7" id="KW-0238">DNA-binding</keyword>
<dbReference type="Gene3D" id="3.40.50.2300">
    <property type="match status" value="1"/>
</dbReference>
<dbReference type="GO" id="GO:0000976">
    <property type="term" value="F:transcription cis-regulatory region binding"/>
    <property type="evidence" value="ECO:0007669"/>
    <property type="project" value="TreeGrafter"/>
</dbReference>
<evidence type="ECO:0000259" key="9">
    <source>
        <dbReference type="PROSITE" id="PS51755"/>
    </source>
</evidence>
<protein>
    <submittedName>
        <fullName evidence="10">DNA-binding response regulator</fullName>
    </submittedName>
</protein>
<feature type="DNA-binding region" description="OmpR/PhoB-type" evidence="7">
    <location>
        <begin position="124"/>
        <end position="220"/>
    </location>
</feature>
<accession>A0A3P3VN69</accession>
<name>A0A3P3VN69_9GAMM</name>
<evidence type="ECO:0000256" key="5">
    <source>
        <dbReference type="ARBA" id="ARBA00023163"/>
    </source>
</evidence>
<gene>
    <name evidence="10" type="ORF">D0544_03550</name>
</gene>
<dbReference type="GO" id="GO:0006355">
    <property type="term" value="P:regulation of DNA-templated transcription"/>
    <property type="evidence" value="ECO:0007669"/>
    <property type="project" value="InterPro"/>
</dbReference>
<comment type="caution">
    <text evidence="10">The sequence shown here is derived from an EMBL/GenBank/DDBJ whole genome shotgun (WGS) entry which is preliminary data.</text>
</comment>